<organism evidence="4 5">
    <name type="scientific">Oidiodendron maius (strain Zn)</name>
    <dbReference type="NCBI Taxonomy" id="913774"/>
    <lineage>
        <taxon>Eukaryota</taxon>
        <taxon>Fungi</taxon>
        <taxon>Dikarya</taxon>
        <taxon>Ascomycota</taxon>
        <taxon>Pezizomycotina</taxon>
        <taxon>Leotiomycetes</taxon>
        <taxon>Leotiomycetes incertae sedis</taxon>
        <taxon>Myxotrichaceae</taxon>
        <taxon>Oidiodendron</taxon>
    </lineage>
</organism>
<feature type="domain" description="Methyltransferase" evidence="3">
    <location>
        <begin position="50"/>
        <end position="119"/>
    </location>
</feature>
<evidence type="ECO:0000256" key="2">
    <source>
        <dbReference type="ARBA" id="ARBA00022679"/>
    </source>
</evidence>
<proteinExistence type="predicted"/>
<sequence>MAAQFTLPKQASTGFSDASHYDKYRPSYPVEAVEKLLKNIGVAGVQNARIIDLACGTGKFTELLAVRPENYEIVGIEPHQEMREQLEKKGLPRIKVLAGDACNMPIEDGWGDALIAAQSYTARSCLWHDLEHRGLYAIITSRRRYRLTILDNGAQVWKTTTKWEQELKDIVAEIEDGHPRFRHLAWRQVFENQQYTTPLQSLKGTFTDKLPTFTLPIGEDKVEWVVWLSDEGVWSRYSTLSQIANQRSEQKEQIRNRVLKVLKDPSTIRNADGEIAVHGATYLAWTSRL</sequence>
<dbReference type="InParanoid" id="A0A0C3DRU0"/>
<dbReference type="GO" id="GO:0008168">
    <property type="term" value="F:methyltransferase activity"/>
    <property type="evidence" value="ECO:0007669"/>
    <property type="project" value="UniProtKB-KW"/>
</dbReference>
<evidence type="ECO:0000313" key="5">
    <source>
        <dbReference type="Proteomes" id="UP000054321"/>
    </source>
</evidence>
<dbReference type="OrthoDB" id="10027013at2759"/>
<dbReference type="HOGENOM" id="CLU_049344_4_0_1"/>
<dbReference type="InterPro" id="IPR029063">
    <property type="entry name" value="SAM-dependent_MTases_sf"/>
</dbReference>
<protein>
    <recommendedName>
        <fullName evidence="3">Methyltransferase domain-containing protein</fullName>
    </recommendedName>
</protein>
<evidence type="ECO:0000313" key="4">
    <source>
        <dbReference type="EMBL" id="KIN04773.1"/>
    </source>
</evidence>
<name>A0A0C3DRU0_OIDMZ</name>
<dbReference type="SUPFAM" id="SSF53335">
    <property type="entry name" value="S-adenosyl-L-methionine-dependent methyltransferases"/>
    <property type="match status" value="1"/>
</dbReference>
<evidence type="ECO:0000259" key="3">
    <source>
        <dbReference type="Pfam" id="PF13649"/>
    </source>
</evidence>
<keyword evidence="5" id="KW-1185">Reference proteome</keyword>
<gene>
    <name evidence="4" type="ORF">OIDMADRAFT_116196</name>
</gene>
<dbReference type="Proteomes" id="UP000054321">
    <property type="component" value="Unassembled WGS sequence"/>
</dbReference>
<evidence type="ECO:0000256" key="1">
    <source>
        <dbReference type="ARBA" id="ARBA00022603"/>
    </source>
</evidence>
<dbReference type="AlphaFoldDB" id="A0A0C3DRU0"/>
<dbReference type="EMBL" id="KN832872">
    <property type="protein sequence ID" value="KIN04773.1"/>
    <property type="molecule type" value="Genomic_DNA"/>
</dbReference>
<reference evidence="5" key="2">
    <citation type="submission" date="2015-01" db="EMBL/GenBank/DDBJ databases">
        <title>Evolutionary Origins and Diversification of the Mycorrhizal Mutualists.</title>
        <authorList>
            <consortium name="DOE Joint Genome Institute"/>
            <consortium name="Mycorrhizal Genomics Consortium"/>
            <person name="Kohler A."/>
            <person name="Kuo A."/>
            <person name="Nagy L.G."/>
            <person name="Floudas D."/>
            <person name="Copeland A."/>
            <person name="Barry K.W."/>
            <person name="Cichocki N."/>
            <person name="Veneault-Fourrey C."/>
            <person name="LaButti K."/>
            <person name="Lindquist E.A."/>
            <person name="Lipzen A."/>
            <person name="Lundell T."/>
            <person name="Morin E."/>
            <person name="Murat C."/>
            <person name="Riley R."/>
            <person name="Ohm R."/>
            <person name="Sun H."/>
            <person name="Tunlid A."/>
            <person name="Henrissat B."/>
            <person name="Grigoriev I.V."/>
            <person name="Hibbett D.S."/>
            <person name="Martin F."/>
        </authorList>
    </citation>
    <scope>NUCLEOTIDE SEQUENCE [LARGE SCALE GENOMIC DNA]</scope>
    <source>
        <strain evidence="5">Zn</strain>
    </source>
</reference>
<accession>A0A0C3DRU0</accession>
<dbReference type="InterPro" id="IPR041698">
    <property type="entry name" value="Methyltransf_25"/>
</dbReference>
<dbReference type="PANTHER" id="PTHR44942:SF4">
    <property type="entry name" value="METHYLTRANSFERASE TYPE 11 DOMAIN-CONTAINING PROTEIN"/>
    <property type="match status" value="1"/>
</dbReference>
<reference evidence="4 5" key="1">
    <citation type="submission" date="2014-04" db="EMBL/GenBank/DDBJ databases">
        <authorList>
            <consortium name="DOE Joint Genome Institute"/>
            <person name="Kuo A."/>
            <person name="Martino E."/>
            <person name="Perotto S."/>
            <person name="Kohler A."/>
            <person name="Nagy L.G."/>
            <person name="Floudas D."/>
            <person name="Copeland A."/>
            <person name="Barry K.W."/>
            <person name="Cichocki N."/>
            <person name="Veneault-Fourrey C."/>
            <person name="LaButti K."/>
            <person name="Lindquist E.A."/>
            <person name="Lipzen A."/>
            <person name="Lundell T."/>
            <person name="Morin E."/>
            <person name="Murat C."/>
            <person name="Sun H."/>
            <person name="Tunlid A."/>
            <person name="Henrissat B."/>
            <person name="Grigoriev I.V."/>
            <person name="Hibbett D.S."/>
            <person name="Martin F."/>
            <person name="Nordberg H.P."/>
            <person name="Cantor M.N."/>
            <person name="Hua S.X."/>
        </authorList>
    </citation>
    <scope>NUCLEOTIDE SEQUENCE [LARGE SCALE GENOMIC DNA]</scope>
    <source>
        <strain evidence="4 5">Zn</strain>
    </source>
</reference>
<dbReference type="Pfam" id="PF13649">
    <property type="entry name" value="Methyltransf_25"/>
    <property type="match status" value="1"/>
</dbReference>
<dbReference type="GO" id="GO:0032259">
    <property type="term" value="P:methylation"/>
    <property type="evidence" value="ECO:0007669"/>
    <property type="project" value="UniProtKB-KW"/>
</dbReference>
<keyword evidence="2" id="KW-0808">Transferase</keyword>
<dbReference type="STRING" id="913774.A0A0C3DRU0"/>
<dbReference type="InterPro" id="IPR051052">
    <property type="entry name" value="Diverse_substrate_MTase"/>
</dbReference>
<dbReference type="Gene3D" id="3.40.50.150">
    <property type="entry name" value="Vaccinia Virus protein VP39"/>
    <property type="match status" value="1"/>
</dbReference>
<dbReference type="CDD" id="cd02440">
    <property type="entry name" value="AdoMet_MTases"/>
    <property type="match status" value="1"/>
</dbReference>
<keyword evidence="1" id="KW-0489">Methyltransferase</keyword>
<dbReference type="PANTHER" id="PTHR44942">
    <property type="entry name" value="METHYLTRANSF_11 DOMAIN-CONTAINING PROTEIN"/>
    <property type="match status" value="1"/>
</dbReference>